<dbReference type="Pfam" id="PF00595">
    <property type="entry name" value="PDZ"/>
    <property type="match status" value="1"/>
</dbReference>
<evidence type="ECO:0000256" key="4">
    <source>
        <dbReference type="ARBA" id="ARBA00023212"/>
    </source>
</evidence>
<dbReference type="GO" id="GO:0016010">
    <property type="term" value="C:dystrophin-associated glycoprotein complex"/>
    <property type="evidence" value="ECO:0007669"/>
    <property type="project" value="TreeGrafter"/>
</dbReference>
<comment type="similarity">
    <text evidence="2">Belongs to the syntrophin family.</text>
</comment>
<dbReference type="GO" id="GO:0005856">
    <property type="term" value="C:cytoskeleton"/>
    <property type="evidence" value="ECO:0007669"/>
    <property type="project" value="UniProtKB-SubCell"/>
</dbReference>
<dbReference type="InterPro" id="IPR011993">
    <property type="entry name" value="PH-like_dom_sf"/>
</dbReference>
<evidence type="ECO:0000259" key="6">
    <source>
        <dbReference type="PROSITE" id="PS50106"/>
    </source>
</evidence>
<dbReference type="Gene3D" id="2.30.42.10">
    <property type="match status" value="1"/>
</dbReference>
<feature type="coiled-coil region" evidence="5">
    <location>
        <begin position="258"/>
        <end position="285"/>
    </location>
</feature>
<dbReference type="Gene3D" id="2.30.29.30">
    <property type="entry name" value="Pleckstrin-homology domain (PH domain)/Phosphotyrosine-binding domain (PTB)"/>
    <property type="match status" value="1"/>
</dbReference>
<dbReference type="AlphaFoldDB" id="A0A914CEL2"/>
<protein>
    <submittedName>
        <fullName evidence="8">PDZ domain-containing protein</fullName>
    </submittedName>
</protein>
<comment type="subcellular location">
    <subcellularLocation>
        <location evidence="1">Cytoplasm</location>
        <location evidence="1">Cytoskeleton</location>
    </subcellularLocation>
</comment>
<dbReference type="InterPro" id="IPR036034">
    <property type="entry name" value="PDZ_sf"/>
</dbReference>
<dbReference type="PANTHER" id="PTHR10554">
    <property type="entry name" value="SYNTROPHIN"/>
    <property type="match status" value="1"/>
</dbReference>
<evidence type="ECO:0000256" key="5">
    <source>
        <dbReference type="SAM" id="Coils"/>
    </source>
</evidence>
<feature type="domain" description="PDZ" evidence="6">
    <location>
        <begin position="71"/>
        <end position="155"/>
    </location>
</feature>
<dbReference type="Pfam" id="PF23012">
    <property type="entry name" value="Syntrophin_4th"/>
    <property type="match status" value="1"/>
</dbReference>
<dbReference type="PANTHER" id="PTHR10554:SF1">
    <property type="entry name" value="FI16515P1"/>
    <property type="match status" value="1"/>
</dbReference>
<evidence type="ECO:0000313" key="8">
    <source>
        <dbReference type="WBParaSite" id="ACRNAN_scaffold10063.g16693.t1"/>
    </source>
</evidence>
<evidence type="ECO:0000256" key="3">
    <source>
        <dbReference type="ARBA" id="ARBA00022490"/>
    </source>
</evidence>
<evidence type="ECO:0000313" key="7">
    <source>
        <dbReference type="Proteomes" id="UP000887540"/>
    </source>
</evidence>
<keyword evidence="3" id="KW-0963">Cytoplasm</keyword>
<reference evidence="8" key="1">
    <citation type="submission" date="2022-11" db="UniProtKB">
        <authorList>
            <consortium name="WormBaseParasite"/>
        </authorList>
    </citation>
    <scope>IDENTIFICATION</scope>
</reference>
<dbReference type="PROSITE" id="PS50106">
    <property type="entry name" value="PDZ"/>
    <property type="match status" value="1"/>
</dbReference>
<dbReference type="SMART" id="SM00228">
    <property type="entry name" value="PDZ"/>
    <property type="match status" value="1"/>
</dbReference>
<organism evidence="7 8">
    <name type="scientific">Acrobeloides nanus</name>
    <dbReference type="NCBI Taxonomy" id="290746"/>
    <lineage>
        <taxon>Eukaryota</taxon>
        <taxon>Metazoa</taxon>
        <taxon>Ecdysozoa</taxon>
        <taxon>Nematoda</taxon>
        <taxon>Chromadorea</taxon>
        <taxon>Rhabditida</taxon>
        <taxon>Tylenchina</taxon>
        <taxon>Cephalobomorpha</taxon>
        <taxon>Cephaloboidea</taxon>
        <taxon>Cephalobidae</taxon>
        <taxon>Acrobeloides</taxon>
    </lineage>
</organism>
<proteinExistence type="inferred from homology"/>
<dbReference type="InterPro" id="IPR001478">
    <property type="entry name" value="PDZ"/>
</dbReference>
<keyword evidence="5" id="KW-0175">Coiled coil</keyword>
<dbReference type="InterPro" id="IPR055108">
    <property type="entry name" value="Syntrophin_4th"/>
</dbReference>
<keyword evidence="7" id="KW-1185">Reference proteome</keyword>
<evidence type="ECO:0000256" key="1">
    <source>
        <dbReference type="ARBA" id="ARBA00004245"/>
    </source>
</evidence>
<dbReference type="Proteomes" id="UP000887540">
    <property type="component" value="Unplaced"/>
</dbReference>
<dbReference type="InterPro" id="IPR015482">
    <property type="entry name" value="Syntrophin"/>
</dbReference>
<name>A0A914CEL2_9BILA</name>
<dbReference type="GO" id="GO:0005198">
    <property type="term" value="F:structural molecule activity"/>
    <property type="evidence" value="ECO:0007669"/>
    <property type="project" value="InterPro"/>
</dbReference>
<dbReference type="SUPFAM" id="SSF50156">
    <property type="entry name" value="PDZ domain-like"/>
    <property type="match status" value="1"/>
</dbReference>
<sequence>MKGRTRTLEVVHSGMVLISDGKGHGNPARLILTKEQLLVQINDKGSIDGSNTNLGPIADLQPELTVNTLRSVTIEKGKEGLGLSIKGGSEGGNNVPVVISKVIPNTPAAKTNRLFVGDAIVEINGASVDAKTHDEVVQMLRETSSSQVTLTVRGETVLGPLLRRSSSKRLSGSTPDSTLELSVKPVLKASSTDRYSRQSVLSKDDEIATASWKTINRLPLPMAIVSRYLWGTDKLRNNAFEVRTVDGKSSGIIHCEDLTALEQWIKHLESNINTLNKKSIKMSNKYLHPSEHISYIGWIEERMPDGYFEDPKMHWEQRFVIFKGADLCIFESPPLDSEELDKCVCLYKVYETTLMTAIKHLDRREHVFALDTNLAQLHYFSMQSVSQLQQLESAYYNCVYKSVSSLQSRTFACSHEGRPAGFVFDIKQGISLYDIPTKRYAWQYGFHDMESSSDDGKMRLQLIFRDESQQGGVQHLTK</sequence>
<accession>A0A914CEL2</accession>
<dbReference type="WBParaSite" id="ACRNAN_scaffold10063.g16693.t1">
    <property type="protein sequence ID" value="ACRNAN_scaffold10063.g16693.t1"/>
    <property type="gene ID" value="ACRNAN_scaffold10063.g16693"/>
</dbReference>
<dbReference type="SUPFAM" id="SSF50729">
    <property type="entry name" value="PH domain-like"/>
    <property type="match status" value="1"/>
</dbReference>
<keyword evidence="4" id="KW-0206">Cytoskeleton</keyword>
<evidence type="ECO:0000256" key="2">
    <source>
        <dbReference type="ARBA" id="ARBA00010798"/>
    </source>
</evidence>